<dbReference type="HOGENOM" id="CLU_089225_0_0_11"/>
<feature type="transmembrane region" description="Helical" evidence="1">
    <location>
        <begin position="21"/>
        <end position="43"/>
    </location>
</feature>
<protein>
    <submittedName>
        <fullName evidence="2">Uncharacterized protein</fullName>
    </submittedName>
</protein>
<feature type="transmembrane region" description="Helical" evidence="1">
    <location>
        <begin position="55"/>
        <end position="79"/>
    </location>
</feature>
<dbReference type="InterPro" id="IPR017195">
    <property type="entry name" value="ABC_thiamin-permease_prd"/>
</dbReference>
<evidence type="ECO:0000313" key="3">
    <source>
        <dbReference type="Proteomes" id="UP000006415"/>
    </source>
</evidence>
<gene>
    <name evidence="2" type="ORF">HMPREF9156_00347</name>
</gene>
<name>J0DGW7_9BIFI</name>
<keyword evidence="1" id="KW-1133">Transmembrane helix</keyword>
<proteinExistence type="predicted"/>
<feature type="transmembrane region" description="Helical" evidence="1">
    <location>
        <begin position="111"/>
        <end position="130"/>
    </location>
</feature>
<dbReference type="EMBL" id="AGZS01000001">
    <property type="protein sequence ID" value="EJD65583.1"/>
    <property type="molecule type" value="Genomic_DNA"/>
</dbReference>
<dbReference type="OrthoDB" id="8017424at2"/>
<keyword evidence="1" id="KW-0472">Membrane</keyword>
<keyword evidence="1" id="KW-0812">Transmembrane</keyword>
<dbReference type="STRING" id="857290.HMPREF9156_00347"/>
<dbReference type="eggNOG" id="COG4721">
    <property type="taxonomic scope" value="Bacteria"/>
</dbReference>
<evidence type="ECO:0000256" key="1">
    <source>
        <dbReference type="SAM" id="Phobius"/>
    </source>
</evidence>
<dbReference type="Pfam" id="PF09819">
    <property type="entry name" value="ABC_cobalt"/>
    <property type="match status" value="1"/>
</dbReference>
<dbReference type="AlphaFoldDB" id="J0DGW7"/>
<accession>J0DGW7</accession>
<reference evidence="2 3" key="1">
    <citation type="submission" date="2012-01" db="EMBL/GenBank/DDBJ databases">
        <title>The Genome Sequence of Scardovia wiggsiae F0424.</title>
        <authorList>
            <consortium name="The Broad Institute Genome Sequencing Platform"/>
            <person name="Earl A."/>
            <person name="Ward D."/>
            <person name="Feldgarden M."/>
            <person name="Gevers D."/>
            <person name="Izard J."/>
            <person name="Ganesan A."/>
            <person name="Baranova O.V."/>
            <person name="Blanton J.M."/>
            <person name="Tanner A.C."/>
            <person name="Mathney J."/>
            <person name="Dewhirst F.E."/>
            <person name="Young S.K."/>
            <person name="Zeng Q."/>
            <person name="Gargeya S."/>
            <person name="Fitzgerald M."/>
            <person name="Haas B."/>
            <person name="Abouelleil A."/>
            <person name="Alvarado L."/>
            <person name="Arachchi H.M."/>
            <person name="Berlin A."/>
            <person name="Chapman S.B."/>
            <person name="Gearin G."/>
            <person name="Goldberg J."/>
            <person name="Griggs A."/>
            <person name="Gujja S."/>
            <person name="Hansen M."/>
            <person name="Heiman D."/>
            <person name="Howarth C."/>
            <person name="Larimer J."/>
            <person name="Lui A."/>
            <person name="MacDonald P.J.P."/>
            <person name="McCowen C."/>
            <person name="Montmayeur A."/>
            <person name="Murphy C."/>
            <person name="Neiman D."/>
            <person name="Pearson M."/>
            <person name="Priest M."/>
            <person name="Roberts A."/>
            <person name="Saif S."/>
            <person name="Shea T."/>
            <person name="Sisk P."/>
            <person name="Stolte C."/>
            <person name="Sykes S."/>
            <person name="Wortman J."/>
            <person name="Nusbaum C."/>
            <person name="Birren B."/>
        </authorList>
    </citation>
    <scope>NUCLEOTIDE SEQUENCE [LARGE SCALE GENOMIC DNA]</scope>
    <source>
        <strain evidence="2 3">F0424</strain>
    </source>
</reference>
<evidence type="ECO:0000313" key="2">
    <source>
        <dbReference type="EMBL" id="EJD65583.1"/>
    </source>
</evidence>
<dbReference type="Proteomes" id="UP000006415">
    <property type="component" value="Unassembled WGS sequence"/>
</dbReference>
<comment type="caution">
    <text evidence="2">The sequence shown here is derived from an EMBL/GenBank/DDBJ whole genome shotgun (WGS) entry which is preliminary data.</text>
</comment>
<sequence>MDSNIPSVQPVHSPSPRTAPLRWRVVDIVVASVIGVVSAFIYWGGAWAYQALKPAFAFIPGLIGLVNGLFLFAGPLAAIIVRKPGAAVYAEMVAALLESLLGNAWGGAETVISGLLQGIGAELVFLFCLYRVWNWFTAVLSGLFSAAACYIGYAVLGYLQGSSAVKKAVEGVSTIVSGAVIAGICMWLLYLAIAKTGALDRFPSGQAVRMKVQDGQDSMSAAEAE</sequence>
<keyword evidence="3" id="KW-1185">Reference proteome</keyword>
<feature type="transmembrane region" description="Helical" evidence="1">
    <location>
        <begin position="137"/>
        <end position="159"/>
    </location>
</feature>
<organism evidence="2 3">
    <name type="scientific">Scardovia wiggsiae F0424</name>
    <dbReference type="NCBI Taxonomy" id="857290"/>
    <lineage>
        <taxon>Bacteria</taxon>
        <taxon>Bacillati</taxon>
        <taxon>Actinomycetota</taxon>
        <taxon>Actinomycetes</taxon>
        <taxon>Bifidobacteriales</taxon>
        <taxon>Bifidobacteriaceae</taxon>
        <taxon>Scardovia</taxon>
    </lineage>
</organism>
<dbReference type="RefSeq" id="WP_007147415.1">
    <property type="nucleotide sequence ID" value="NZ_AKCI01000001.1"/>
</dbReference>
<dbReference type="PIRSF" id="PIRSF037394">
    <property type="entry name" value="ABC_thiamine-permease_YkoE_prd"/>
    <property type="match status" value="1"/>
</dbReference>
<feature type="transmembrane region" description="Helical" evidence="1">
    <location>
        <begin position="171"/>
        <end position="193"/>
    </location>
</feature>